<evidence type="ECO:0000313" key="2">
    <source>
        <dbReference type="EnsemblPlants" id="Kaladp0058s0202.1.v1.1"/>
    </source>
</evidence>
<dbReference type="PANTHER" id="PTHR22928">
    <property type="entry name" value="TELOMERE-ASSOCIATED PROTEIN RIF1"/>
    <property type="match status" value="1"/>
</dbReference>
<feature type="region of interest" description="Disordered" evidence="1">
    <location>
        <begin position="230"/>
        <end position="250"/>
    </location>
</feature>
<reference evidence="2" key="1">
    <citation type="submission" date="2021-01" db="UniProtKB">
        <authorList>
            <consortium name="EnsemblPlants"/>
        </authorList>
    </citation>
    <scope>IDENTIFICATION</scope>
</reference>
<keyword evidence="3" id="KW-1185">Reference proteome</keyword>
<dbReference type="GO" id="GO:0005634">
    <property type="term" value="C:nucleus"/>
    <property type="evidence" value="ECO:0007669"/>
    <property type="project" value="TreeGrafter"/>
</dbReference>
<proteinExistence type="predicted"/>
<feature type="compositionally biased region" description="Low complexity" evidence="1">
    <location>
        <begin position="8"/>
        <end position="19"/>
    </location>
</feature>
<dbReference type="Gramene" id="Kaladp0058s0202.1.v1.1">
    <property type="protein sequence ID" value="Kaladp0058s0202.1.v1.1"/>
    <property type="gene ID" value="Kaladp0058s0202.v1.1"/>
</dbReference>
<dbReference type="AlphaFoldDB" id="A0A7N0U838"/>
<name>A0A7N0U838_KALFE</name>
<accession>A0A7N0U838</accession>
<sequence>MGASLHPGRVVRVGSGRSGTDQPAPHGVTRTVFSQLTRFISCLHQRREITLLVEVMHDCLLHCLSHDETWNGRSHPLQLLWSEILNSLSKAQPPFVFNSKLLKFQAALLQKALNHPNPSISEPTIKFWNSTYGKQLLVDYPQCLLFVLDKLSKAGKISLFKQGASVLQKCLGAQQLSNSGLTTGKGIITTTNNRNSKRVELVGKDTMGPECSGSKSKRTKLELTEHQREVRRAQQGKERDCNGHGPGIRTYTSLDFSQSNDNSQELEDVRNAESILEMLKRPH</sequence>
<dbReference type="PANTHER" id="PTHR22928:SF3">
    <property type="entry name" value="TELOMERE-ASSOCIATED PROTEIN RIF1"/>
    <property type="match status" value="1"/>
</dbReference>
<dbReference type="EnsemblPlants" id="Kaladp0058s0202.1.v1.1">
    <property type="protein sequence ID" value="Kaladp0058s0202.1.v1.1"/>
    <property type="gene ID" value="Kaladp0058s0202.v1.1"/>
</dbReference>
<dbReference type="GO" id="GO:0000723">
    <property type="term" value="P:telomere maintenance"/>
    <property type="evidence" value="ECO:0007669"/>
    <property type="project" value="TreeGrafter"/>
</dbReference>
<dbReference type="Proteomes" id="UP000594263">
    <property type="component" value="Unplaced"/>
</dbReference>
<feature type="compositionally biased region" description="Basic and acidic residues" evidence="1">
    <location>
        <begin position="230"/>
        <end position="242"/>
    </location>
</feature>
<organism evidence="2 3">
    <name type="scientific">Kalanchoe fedtschenkoi</name>
    <name type="common">Lavender scallops</name>
    <name type="synonym">South American air plant</name>
    <dbReference type="NCBI Taxonomy" id="63787"/>
    <lineage>
        <taxon>Eukaryota</taxon>
        <taxon>Viridiplantae</taxon>
        <taxon>Streptophyta</taxon>
        <taxon>Embryophyta</taxon>
        <taxon>Tracheophyta</taxon>
        <taxon>Spermatophyta</taxon>
        <taxon>Magnoliopsida</taxon>
        <taxon>eudicotyledons</taxon>
        <taxon>Gunneridae</taxon>
        <taxon>Pentapetalae</taxon>
        <taxon>Saxifragales</taxon>
        <taxon>Crassulaceae</taxon>
        <taxon>Kalanchoe</taxon>
    </lineage>
</organism>
<evidence type="ECO:0000256" key="1">
    <source>
        <dbReference type="SAM" id="MobiDB-lite"/>
    </source>
</evidence>
<feature type="region of interest" description="Disordered" evidence="1">
    <location>
        <begin position="1"/>
        <end position="26"/>
    </location>
</feature>
<dbReference type="OMA" id="WDESTIH"/>
<protein>
    <submittedName>
        <fullName evidence="2">Uncharacterized protein</fullName>
    </submittedName>
</protein>
<evidence type="ECO:0000313" key="3">
    <source>
        <dbReference type="Proteomes" id="UP000594263"/>
    </source>
</evidence>